<dbReference type="EMBL" id="VXIV02001467">
    <property type="protein sequence ID" value="KAF6032914.1"/>
    <property type="molecule type" value="Genomic_DNA"/>
</dbReference>
<accession>A0A7J7K4N9</accession>
<dbReference type="Proteomes" id="UP000593567">
    <property type="component" value="Unassembled WGS sequence"/>
</dbReference>
<sequence>MEFFFTSNGQSESHGQEFNMFFSGGSPIRNTSYGESQSNERDSHSVYTAAAELNKSTDYGLPSLAAFSAFSFQDDPKPIDQTQFSSMLDHLNQNELDLNQNESAPYYPAPKTSSPFSESLDSTSSQSTPDSLSQSVLYLENQLQHAKNPSTNVPSTTYSYMNMTPSESLYSQSTTLGQAWAQTFAQTWPQEQSQTWTHPLSHQPQTHSYSSPPTYTSGNSSTWSAQGGDLACRFSRKLFPRLISGNTITILPRPGFIR</sequence>
<proteinExistence type="predicted"/>
<organism evidence="2 3">
    <name type="scientific">Bugula neritina</name>
    <name type="common">Brown bryozoan</name>
    <name type="synonym">Sertularia neritina</name>
    <dbReference type="NCBI Taxonomy" id="10212"/>
    <lineage>
        <taxon>Eukaryota</taxon>
        <taxon>Metazoa</taxon>
        <taxon>Spiralia</taxon>
        <taxon>Lophotrochozoa</taxon>
        <taxon>Bryozoa</taxon>
        <taxon>Gymnolaemata</taxon>
        <taxon>Cheilostomatida</taxon>
        <taxon>Flustrina</taxon>
        <taxon>Buguloidea</taxon>
        <taxon>Bugulidae</taxon>
        <taxon>Bugula</taxon>
    </lineage>
</organism>
<keyword evidence="3" id="KW-1185">Reference proteome</keyword>
<evidence type="ECO:0000313" key="2">
    <source>
        <dbReference type="EMBL" id="KAF6032914.1"/>
    </source>
</evidence>
<comment type="caution">
    <text evidence="2">The sequence shown here is derived from an EMBL/GenBank/DDBJ whole genome shotgun (WGS) entry which is preliminary data.</text>
</comment>
<name>A0A7J7K4N9_BUGNE</name>
<protein>
    <submittedName>
        <fullName evidence="2">Uncharacterized protein</fullName>
    </submittedName>
</protein>
<feature type="compositionally biased region" description="Low complexity" evidence="1">
    <location>
        <begin position="201"/>
        <end position="217"/>
    </location>
</feature>
<feature type="region of interest" description="Disordered" evidence="1">
    <location>
        <begin position="192"/>
        <end position="221"/>
    </location>
</feature>
<evidence type="ECO:0000256" key="1">
    <source>
        <dbReference type="SAM" id="MobiDB-lite"/>
    </source>
</evidence>
<reference evidence="2" key="1">
    <citation type="submission" date="2020-06" db="EMBL/GenBank/DDBJ databases">
        <title>Draft genome of Bugula neritina, a colonial animal packing powerful symbionts and potential medicines.</title>
        <authorList>
            <person name="Rayko M."/>
        </authorList>
    </citation>
    <scope>NUCLEOTIDE SEQUENCE [LARGE SCALE GENOMIC DNA]</scope>
    <source>
        <strain evidence="2">Kwan_BN1</strain>
    </source>
</reference>
<evidence type="ECO:0000313" key="3">
    <source>
        <dbReference type="Proteomes" id="UP000593567"/>
    </source>
</evidence>
<dbReference type="AlphaFoldDB" id="A0A7J7K4N9"/>
<feature type="region of interest" description="Disordered" evidence="1">
    <location>
        <begin position="101"/>
        <end position="133"/>
    </location>
</feature>
<gene>
    <name evidence="2" type="ORF">EB796_008776</name>
</gene>
<feature type="compositionally biased region" description="Low complexity" evidence="1">
    <location>
        <begin position="117"/>
        <end position="133"/>
    </location>
</feature>